<keyword evidence="6 7" id="KW-0234">DNA repair</keyword>
<dbReference type="SMART" id="SM00493">
    <property type="entry name" value="TOPRIM"/>
    <property type="match status" value="1"/>
</dbReference>
<dbReference type="PANTHER" id="PTHR30446">
    <property type="entry name" value="RECOMBINATION PROTEIN RECR"/>
    <property type="match status" value="1"/>
</dbReference>
<keyword evidence="10" id="KW-1185">Reference proteome</keyword>
<dbReference type="HAMAP" id="MF_00017">
    <property type="entry name" value="RecR"/>
    <property type="match status" value="1"/>
</dbReference>
<protein>
    <recommendedName>
        <fullName evidence="7">Recombination protein RecR</fullName>
    </recommendedName>
</protein>
<sequence>MKDQYPSQWLERAVDQLSLLPGIGRKTAMRMALHLLRQPPSYAQHLGEAIIDLRQKICYCERCHCISDSPLCDICSDPQRDQSTVCVVEQVKDVLTIEQTHRYKGLYHVLGGIISPIDGITPNDLEIESLYERVQEEPVREVILAIRSTLEGDTTNYYIYKRLESTGVLVSLIARGISIGDEIEYADEVTLGSAIANRTPFDQVK</sequence>
<dbReference type="Pfam" id="PF13662">
    <property type="entry name" value="Toprim_4"/>
    <property type="match status" value="1"/>
</dbReference>
<accession>C2M9K0</accession>
<evidence type="ECO:0000313" key="9">
    <source>
        <dbReference type="EMBL" id="EEK17575.1"/>
    </source>
</evidence>
<dbReference type="EMBL" id="ACLR01000034">
    <property type="protein sequence ID" value="EEK17575.1"/>
    <property type="molecule type" value="Genomic_DNA"/>
</dbReference>
<feature type="domain" description="Toprim" evidence="8">
    <location>
        <begin position="83"/>
        <end position="178"/>
    </location>
</feature>
<dbReference type="Pfam" id="PF02132">
    <property type="entry name" value="RecR_ZnF"/>
    <property type="match status" value="1"/>
</dbReference>
<dbReference type="InterPro" id="IPR034137">
    <property type="entry name" value="TOPRIM_RecR"/>
</dbReference>
<evidence type="ECO:0000256" key="1">
    <source>
        <dbReference type="ARBA" id="ARBA00022723"/>
    </source>
</evidence>
<evidence type="ECO:0000313" key="10">
    <source>
        <dbReference type="Proteomes" id="UP000003303"/>
    </source>
</evidence>
<dbReference type="Proteomes" id="UP000003303">
    <property type="component" value="Unassembled WGS sequence"/>
</dbReference>
<dbReference type="InterPro" id="IPR023627">
    <property type="entry name" value="Rcmb_RecR"/>
</dbReference>
<comment type="function">
    <text evidence="7">May play a role in DNA repair. It seems to be involved in an RecBC-independent recombinational process of DNA repair. It may act with RecF and RecO.</text>
</comment>
<keyword evidence="1 7" id="KW-0479">Metal-binding</keyword>
<dbReference type="Gene3D" id="1.10.8.420">
    <property type="entry name" value="RecR Domain 1"/>
    <property type="match status" value="1"/>
</dbReference>
<comment type="similarity">
    <text evidence="7">Belongs to the RecR family.</text>
</comment>
<dbReference type="GO" id="GO:0008270">
    <property type="term" value="F:zinc ion binding"/>
    <property type="evidence" value="ECO:0007669"/>
    <property type="project" value="UniProtKB-KW"/>
</dbReference>
<keyword evidence="2 7" id="KW-0227">DNA damage</keyword>
<dbReference type="Pfam" id="PF21176">
    <property type="entry name" value="RecR_HhH"/>
    <property type="match status" value="1"/>
</dbReference>
<dbReference type="InterPro" id="IPR015967">
    <property type="entry name" value="Rcmb_RecR_Znf"/>
</dbReference>
<evidence type="ECO:0000256" key="3">
    <source>
        <dbReference type="ARBA" id="ARBA00022771"/>
    </source>
</evidence>
<dbReference type="OrthoDB" id="9802672at2"/>
<name>C2M9K0_9PORP</name>
<dbReference type="CDD" id="cd01025">
    <property type="entry name" value="TOPRIM_recR"/>
    <property type="match status" value="1"/>
</dbReference>
<keyword evidence="3 7" id="KW-0863">Zinc-finger</keyword>
<evidence type="ECO:0000256" key="4">
    <source>
        <dbReference type="ARBA" id="ARBA00022833"/>
    </source>
</evidence>
<feature type="zinc finger region" description="C4-type" evidence="7">
    <location>
        <begin position="60"/>
        <end position="75"/>
    </location>
</feature>
<gene>
    <name evidence="7 9" type="primary">recR</name>
    <name evidence="9" type="ORF">PORUE0001_0150</name>
</gene>
<proteinExistence type="inferred from homology"/>
<dbReference type="GO" id="GO:0006310">
    <property type="term" value="P:DNA recombination"/>
    <property type="evidence" value="ECO:0007669"/>
    <property type="project" value="UniProtKB-UniRule"/>
</dbReference>
<dbReference type="SUPFAM" id="SSF111304">
    <property type="entry name" value="Recombination protein RecR"/>
    <property type="match status" value="1"/>
</dbReference>
<keyword evidence="4 7" id="KW-0862">Zinc</keyword>
<dbReference type="Gene3D" id="6.10.250.240">
    <property type="match status" value="1"/>
</dbReference>
<dbReference type="InterPro" id="IPR006171">
    <property type="entry name" value="TOPRIM_dom"/>
</dbReference>
<dbReference type="eggNOG" id="COG0353">
    <property type="taxonomic scope" value="Bacteria"/>
</dbReference>
<evidence type="ECO:0000256" key="5">
    <source>
        <dbReference type="ARBA" id="ARBA00023172"/>
    </source>
</evidence>
<evidence type="ECO:0000259" key="8">
    <source>
        <dbReference type="PROSITE" id="PS50880"/>
    </source>
</evidence>
<organism evidence="9 10">
    <name type="scientific">Porphyromonas uenonis 60-3</name>
    <dbReference type="NCBI Taxonomy" id="596327"/>
    <lineage>
        <taxon>Bacteria</taxon>
        <taxon>Pseudomonadati</taxon>
        <taxon>Bacteroidota</taxon>
        <taxon>Bacteroidia</taxon>
        <taxon>Bacteroidales</taxon>
        <taxon>Porphyromonadaceae</taxon>
        <taxon>Porphyromonas</taxon>
    </lineage>
</organism>
<dbReference type="Pfam" id="PF21175">
    <property type="entry name" value="RecR_C"/>
    <property type="match status" value="1"/>
</dbReference>
<dbReference type="InterPro" id="IPR000093">
    <property type="entry name" value="DNA_Rcmb_RecR"/>
</dbReference>
<dbReference type="GO" id="GO:0003677">
    <property type="term" value="F:DNA binding"/>
    <property type="evidence" value="ECO:0007669"/>
    <property type="project" value="UniProtKB-UniRule"/>
</dbReference>
<dbReference type="STRING" id="596327.PORUE0001_0150"/>
<reference evidence="9 10" key="1">
    <citation type="submission" date="2009-04" db="EMBL/GenBank/DDBJ databases">
        <authorList>
            <person name="Sebastian Y."/>
            <person name="Madupu R."/>
            <person name="Durkin A.S."/>
            <person name="Torralba M."/>
            <person name="Methe B."/>
            <person name="Sutton G.G."/>
            <person name="Strausberg R.L."/>
            <person name="Nelson K.E."/>
        </authorList>
    </citation>
    <scope>NUCLEOTIDE SEQUENCE [LARGE SCALE GENOMIC DNA]</scope>
    <source>
        <strain evidence="9 10">60-3</strain>
    </source>
</reference>
<dbReference type="AlphaFoldDB" id="C2M9K0"/>
<dbReference type="Gene3D" id="3.40.1360.10">
    <property type="match status" value="1"/>
</dbReference>
<comment type="caution">
    <text evidence="9">The sequence shown here is derived from an EMBL/GenBank/DDBJ whole genome shotgun (WGS) entry which is preliminary data.</text>
</comment>
<dbReference type="GO" id="GO:0006281">
    <property type="term" value="P:DNA repair"/>
    <property type="evidence" value="ECO:0007669"/>
    <property type="project" value="UniProtKB-UniRule"/>
</dbReference>
<evidence type="ECO:0000256" key="2">
    <source>
        <dbReference type="ARBA" id="ARBA00022763"/>
    </source>
</evidence>
<dbReference type="RefSeq" id="WP_007364610.1">
    <property type="nucleotide sequence ID" value="NZ_ACLR01000034.1"/>
</dbReference>
<dbReference type="PROSITE" id="PS50880">
    <property type="entry name" value="TOPRIM"/>
    <property type="match status" value="1"/>
</dbReference>
<dbReference type="PANTHER" id="PTHR30446:SF0">
    <property type="entry name" value="RECOMBINATION PROTEIN RECR"/>
    <property type="match status" value="1"/>
</dbReference>
<keyword evidence="5 7" id="KW-0233">DNA recombination</keyword>
<evidence type="ECO:0000256" key="6">
    <source>
        <dbReference type="ARBA" id="ARBA00023204"/>
    </source>
</evidence>
<dbReference type="PROSITE" id="PS01300">
    <property type="entry name" value="RECR"/>
    <property type="match status" value="1"/>
</dbReference>
<evidence type="ECO:0000256" key="7">
    <source>
        <dbReference type="HAMAP-Rule" id="MF_00017"/>
    </source>
</evidence>
<dbReference type="NCBIfam" id="TIGR00615">
    <property type="entry name" value="recR"/>
    <property type="match status" value="1"/>
</dbReference>